<organism evidence="8 9">
    <name type="scientific">Lactuca sativa</name>
    <name type="common">Garden lettuce</name>
    <dbReference type="NCBI Taxonomy" id="4236"/>
    <lineage>
        <taxon>Eukaryota</taxon>
        <taxon>Viridiplantae</taxon>
        <taxon>Streptophyta</taxon>
        <taxon>Embryophyta</taxon>
        <taxon>Tracheophyta</taxon>
        <taxon>Spermatophyta</taxon>
        <taxon>Magnoliopsida</taxon>
        <taxon>eudicotyledons</taxon>
        <taxon>Gunneridae</taxon>
        <taxon>Pentapetalae</taxon>
        <taxon>asterids</taxon>
        <taxon>campanulids</taxon>
        <taxon>Asterales</taxon>
        <taxon>Asteraceae</taxon>
        <taxon>Cichorioideae</taxon>
        <taxon>Cichorieae</taxon>
        <taxon>Lactucinae</taxon>
        <taxon>Lactuca</taxon>
    </lineage>
</organism>
<protein>
    <recommendedName>
        <fullName evidence="2">adenylate kinase</fullName>
        <ecNumber evidence="2">2.7.4.3</ecNumber>
    </recommendedName>
    <alternativeName>
        <fullName evidence="6">ATP:AMP phosphotransferase</fullName>
    </alternativeName>
</protein>
<dbReference type="HAMAP" id="MF_00235">
    <property type="entry name" value="Adenylate_kinase_Adk"/>
    <property type="match status" value="1"/>
</dbReference>
<dbReference type="GO" id="GO:0005737">
    <property type="term" value="C:cytoplasm"/>
    <property type="evidence" value="ECO:0000318"/>
    <property type="project" value="GO_Central"/>
</dbReference>
<evidence type="ECO:0000256" key="3">
    <source>
        <dbReference type="ARBA" id="ARBA00022679"/>
    </source>
</evidence>
<sequence length="302" mass="33423">MAVLSRLLRATTTTSYTILRFSSPYSTSSSSEIGVLAPTIASNKSSDRRNVQWVFLGCPGVGKGTYASRLSKLLDVPHIATGDLVRDELSSKGPLSSQVIEEICRKLSIPFNFTLQLTEIVNQGKLVPDEIIINLLSHRLQIGEEAKGESGFILDGFPRTIRQAEILEGVTNIDLVINLKLREEALLAKCLGRRTCSQCGGNYNVACIDIKADHANPAMYMPPLLPPPHCASKLITRSDDTEHVVKERLRIYHEKSQPVEEFYRIRGKLLEFDLPGGIPESWTKLLQALNLDDHEDTRSAAA</sequence>
<reference evidence="8 9" key="1">
    <citation type="journal article" date="2017" name="Nat. Commun.">
        <title>Genome assembly with in vitro proximity ligation data and whole-genome triplication in lettuce.</title>
        <authorList>
            <person name="Reyes-Chin-Wo S."/>
            <person name="Wang Z."/>
            <person name="Yang X."/>
            <person name="Kozik A."/>
            <person name="Arikit S."/>
            <person name="Song C."/>
            <person name="Xia L."/>
            <person name="Froenicke L."/>
            <person name="Lavelle D.O."/>
            <person name="Truco M.J."/>
            <person name="Xia R."/>
            <person name="Zhu S."/>
            <person name="Xu C."/>
            <person name="Xu H."/>
            <person name="Xu X."/>
            <person name="Cox K."/>
            <person name="Korf I."/>
            <person name="Meyers B.C."/>
            <person name="Michelmore R.W."/>
        </authorList>
    </citation>
    <scope>NUCLEOTIDE SEQUENCE [LARGE SCALE GENOMIC DNA]</scope>
    <source>
        <strain evidence="9">cv. Salinas</strain>
        <tissue evidence="8">Seedlings</tissue>
    </source>
</reference>
<comment type="caution">
    <text evidence="8">The sequence shown here is derived from an EMBL/GenBank/DDBJ whole genome shotgun (WGS) entry which is preliminary data.</text>
</comment>
<dbReference type="PANTHER" id="PTHR23359">
    <property type="entry name" value="NUCLEOTIDE KINASE"/>
    <property type="match status" value="1"/>
</dbReference>
<dbReference type="InterPro" id="IPR000850">
    <property type="entry name" value="Adenylat/UMP-CMP_kin"/>
</dbReference>
<gene>
    <name evidence="8" type="ORF">LSAT_V11C900483900</name>
</gene>
<dbReference type="SUPFAM" id="SSF52540">
    <property type="entry name" value="P-loop containing nucleoside triphosphate hydrolases"/>
    <property type="match status" value="1"/>
</dbReference>
<dbReference type="GO" id="GO:0005739">
    <property type="term" value="C:mitochondrion"/>
    <property type="evidence" value="ECO:0000318"/>
    <property type="project" value="GO_Central"/>
</dbReference>
<dbReference type="EMBL" id="NBSK02000009">
    <property type="protein sequence ID" value="KAJ0187463.1"/>
    <property type="molecule type" value="Genomic_DNA"/>
</dbReference>
<evidence type="ECO:0000256" key="7">
    <source>
        <dbReference type="RuleBase" id="RU003330"/>
    </source>
</evidence>
<evidence type="ECO:0000256" key="5">
    <source>
        <dbReference type="ARBA" id="ARBA00022777"/>
    </source>
</evidence>
<dbReference type="GO" id="GO:0004017">
    <property type="term" value="F:AMP kinase activity"/>
    <property type="evidence" value="ECO:0000318"/>
    <property type="project" value="GO_Central"/>
</dbReference>
<keyword evidence="5 7" id="KW-0418">Kinase</keyword>
<dbReference type="Pfam" id="PF00406">
    <property type="entry name" value="ADK"/>
    <property type="match status" value="2"/>
</dbReference>
<dbReference type="EC" id="2.7.4.3" evidence="2"/>
<keyword evidence="9" id="KW-1185">Reference proteome</keyword>
<comment type="similarity">
    <text evidence="1 7">Belongs to the adenylate kinase family.</text>
</comment>
<name>A0A9R1UID6_LACSA</name>
<dbReference type="PROSITE" id="PS00113">
    <property type="entry name" value="ADENYLATE_KINASE"/>
    <property type="match status" value="1"/>
</dbReference>
<dbReference type="CDD" id="cd01428">
    <property type="entry name" value="ADK"/>
    <property type="match status" value="1"/>
</dbReference>
<dbReference type="AlphaFoldDB" id="A0A9R1UID6"/>
<dbReference type="Proteomes" id="UP000235145">
    <property type="component" value="Unassembled WGS sequence"/>
</dbReference>
<keyword evidence="3 7" id="KW-0808">Transferase</keyword>
<dbReference type="GO" id="GO:0005524">
    <property type="term" value="F:ATP binding"/>
    <property type="evidence" value="ECO:0007669"/>
    <property type="project" value="InterPro"/>
</dbReference>
<proteinExistence type="inferred from homology"/>
<accession>A0A9R1UID6</accession>
<evidence type="ECO:0000256" key="6">
    <source>
        <dbReference type="ARBA" id="ARBA00031517"/>
    </source>
</evidence>
<evidence type="ECO:0000313" key="8">
    <source>
        <dbReference type="EMBL" id="KAJ0187463.1"/>
    </source>
</evidence>
<evidence type="ECO:0000256" key="4">
    <source>
        <dbReference type="ARBA" id="ARBA00022741"/>
    </source>
</evidence>
<keyword evidence="4" id="KW-0547">Nucleotide-binding</keyword>
<evidence type="ECO:0000313" key="9">
    <source>
        <dbReference type="Proteomes" id="UP000235145"/>
    </source>
</evidence>
<evidence type="ECO:0000256" key="2">
    <source>
        <dbReference type="ARBA" id="ARBA00012955"/>
    </source>
</evidence>
<dbReference type="Gene3D" id="3.40.50.300">
    <property type="entry name" value="P-loop containing nucleotide triphosphate hydrolases"/>
    <property type="match status" value="1"/>
</dbReference>
<dbReference type="PRINTS" id="PR00094">
    <property type="entry name" value="ADENYLTKNASE"/>
</dbReference>
<dbReference type="InterPro" id="IPR033690">
    <property type="entry name" value="Adenylat_kinase_CS"/>
</dbReference>
<dbReference type="InterPro" id="IPR027417">
    <property type="entry name" value="P-loop_NTPase"/>
</dbReference>
<evidence type="ECO:0000256" key="1">
    <source>
        <dbReference type="ARBA" id="ARBA00007220"/>
    </source>
</evidence>